<sequence>MDIPRQNLGNNFYKIDIQILIHLNSPSYHTCYESFQSGLCPTLLVWSIKFTSSFKGSKMTENVRRRQSKWDMAVEPNFPGETRDDNAYVKANYTREKELQSVSSSVNPDSEQFSLQPDMKSNSTLKTDISQEDVTMRPSEGFSHMDRSPKPEQDEVKNSFEGLDSENQTVKDVEVSREMGGRDPASIQEYNSGKSPDRDAWRRRSHNVSPRGVRGRPGRSWSRSQSRSRSRSRSRSWSQSRSHSRSRSRSRSPFGMKRGSDRWSGRGRNRAGGQVLPCRDFAAGRCRRGSQCRFLHEDAGRAEFDRYQTHSKEIKPERGSSWRNDKENLTASWDQSDYSRNKPLQRQRSHYDDGDRVKPESHRINKPTELCFDFTKGRCQRGSSCRYLHHEASSRGGWSVKDDTGDDNYDRRDQDASFGQRIGPRRVNEQPCKFFAEGRCRNGQNCRFSHQGVDNTESRSRGGRWDYDQITGDSSSKTASNLGDQTVVRDSLAPSHWISGNDCARATASQSLVRGDSTRPQHRQSRTTEDDDYQTLQQQVHKKADSQVHDKIQEVAGQHQHGPAVSLHGLDKSPEVLRQEGGSVIPGHSPAKPETKHVVSVMGQSFAQSGSSQFISPPQLHAQNFAPSIQIPQVVAPLPFSGQMQQVVYPVPPNGQSQFVVPPTPSDAQQLNLSMQSQPTLSLQNAVQNQQNPGKQTQHNSTPTNPNGPGQQNSNLSANNPQLLLSSLNGQSQHSLHPHVQIQQNVLPLNGLIGQNQQSIVPPQDNQESLQSLGTMNHNHALEPPLDQSLSSASAITNKIVTSEQAARITDLSASLARFFGNAPLSVSTLGMPVSQHTSSSSATLPEEAIPRSVQPSQGSANVGQRDAISDNTLATQAEPSGDNPVKELNGTESGQAKNEEKAHPLDANIDAADGENKQTKDAKVSKMFKYALAEYVKELLKPAWKEGQLSREAHKTIVKKVVDKVTSAIQGPNIPQTQEKIDVYLAHSKTKLSKLVQAYVEKYVKN</sequence>
<evidence type="ECO:0000259" key="6">
    <source>
        <dbReference type="PROSITE" id="PS50103"/>
    </source>
</evidence>
<gene>
    <name evidence="7" type="ORF">Cni_G12132</name>
</gene>
<evidence type="ECO:0000256" key="3">
    <source>
        <dbReference type="ARBA" id="ARBA00022833"/>
    </source>
</evidence>
<evidence type="ECO:0000313" key="8">
    <source>
        <dbReference type="Proteomes" id="UP001327560"/>
    </source>
</evidence>
<feature type="compositionally biased region" description="Polar residues" evidence="5">
    <location>
        <begin position="854"/>
        <end position="863"/>
    </location>
</feature>
<feature type="region of interest" description="Disordered" evidence="5">
    <location>
        <begin position="395"/>
        <end position="419"/>
    </location>
</feature>
<reference evidence="7 8" key="1">
    <citation type="submission" date="2023-10" db="EMBL/GenBank/DDBJ databases">
        <title>Chromosome-scale genome assembly provides insights into flower coloration mechanisms of Canna indica.</title>
        <authorList>
            <person name="Li C."/>
        </authorList>
    </citation>
    <scope>NUCLEOTIDE SEQUENCE [LARGE SCALE GENOMIC DNA]</scope>
    <source>
        <tissue evidence="7">Flower</tissue>
    </source>
</reference>
<feature type="compositionally biased region" description="Basic and acidic residues" evidence="5">
    <location>
        <begin position="456"/>
        <end position="467"/>
    </location>
</feature>
<evidence type="ECO:0000256" key="1">
    <source>
        <dbReference type="ARBA" id="ARBA00022723"/>
    </source>
</evidence>
<feature type="compositionally biased region" description="Basic and acidic residues" evidence="5">
    <location>
        <begin position="143"/>
        <end position="158"/>
    </location>
</feature>
<feature type="zinc finger region" description="C3H1-type" evidence="4">
    <location>
        <begin position="277"/>
        <end position="299"/>
    </location>
</feature>
<dbReference type="InterPro" id="IPR000571">
    <property type="entry name" value="Znf_CCCH"/>
</dbReference>
<feature type="region of interest" description="Disordered" evidence="5">
    <location>
        <begin position="99"/>
        <end position="274"/>
    </location>
</feature>
<dbReference type="SMART" id="SM00356">
    <property type="entry name" value="ZnF_C3H1"/>
    <property type="match status" value="3"/>
</dbReference>
<dbReference type="Pfam" id="PF00642">
    <property type="entry name" value="zf-CCCH"/>
    <property type="match status" value="1"/>
</dbReference>
<organism evidence="7 8">
    <name type="scientific">Canna indica</name>
    <name type="common">Indian-shot</name>
    <dbReference type="NCBI Taxonomy" id="4628"/>
    <lineage>
        <taxon>Eukaryota</taxon>
        <taxon>Viridiplantae</taxon>
        <taxon>Streptophyta</taxon>
        <taxon>Embryophyta</taxon>
        <taxon>Tracheophyta</taxon>
        <taxon>Spermatophyta</taxon>
        <taxon>Magnoliopsida</taxon>
        <taxon>Liliopsida</taxon>
        <taxon>Zingiberales</taxon>
        <taxon>Cannaceae</taxon>
        <taxon>Canna</taxon>
    </lineage>
</organism>
<feature type="region of interest" description="Disordered" evidence="5">
    <location>
        <begin position="832"/>
        <end position="920"/>
    </location>
</feature>
<dbReference type="InterPro" id="IPR052650">
    <property type="entry name" value="Zinc_finger_CCCH"/>
</dbReference>
<proteinExistence type="predicted"/>
<dbReference type="Proteomes" id="UP001327560">
    <property type="component" value="Chromosome 4"/>
</dbReference>
<feature type="zinc finger region" description="C3H1-type" evidence="4">
    <location>
        <begin position="365"/>
        <end position="392"/>
    </location>
</feature>
<feature type="compositionally biased region" description="Basic and acidic residues" evidence="5">
    <location>
        <begin position="400"/>
        <end position="415"/>
    </location>
</feature>
<keyword evidence="8" id="KW-1185">Reference proteome</keyword>
<dbReference type="InterPro" id="IPR036855">
    <property type="entry name" value="Znf_CCCH_sf"/>
</dbReference>
<dbReference type="Gene3D" id="3.30.1370.210">
    <property type="match status" value="1"/>
</dbReference>
<feature type="region of interest" description="Disordered" evidence="5">
    <location>
        <begin position="508"/>
        <end position="547"/>
    </location>
</feature>
<keyword evidence="2 4" id="KW-0863">Zinc-finger</keyword>
<keyword evidence="3 4" id="KW-0862">Zinc</keyword>
<feature type="compositionally biased region" description="Low complexity" evidence="5">
    <location>
        <begin position="208"/>
        <end position="225"/>
    </location>
</feature>
<protein>
    <submittedName>
        <fullName evidence="7">Zinc finger CCCH domain-containing protein 55 isoform X5</fullName>
    </submittedName>
</protein>
<evidence type="ECO:0000256" key="5">
    <source>
        <dbReference type="SAM" id="MobiDB-lite"/>
    </source>
</evidence>
<dbReference type="Pfam" id="PF14608">
    <property type="entry name" value="zf-CCCH_2"/>
    <property type="match status" value="1"/>
</dbReference>
<feature type="compositionally biased region" description="Polar residues" evidence="5">
    <location>
        <begin position="333"/>
        <end position="342"/>
    </location>
</feature>
<feature type="compositionally biased region" description="Polar residues" evidence="5">
    <location>
        <begin position="100"/>
        <end position="128"/>
    </location>
</feature>
<dbReference type="InterPro" id="IPR041367">
    <property type="entry name" value="Znf-CCCH_4"/>
</dbReference>
<name>A0AAQ3K788_9LILI</name>
<evidence type="ECO:0000256" key="2">
    <source>
        <dbReference type="ARBA" id="ARBA00022771"/>
    </source>
</evidence>
<dbReference type="Pfam" id="PF18044">
    <property type="entry name" value="zf-CCCH_4"/>
    <property type="match status" value="1"/>
</dbReference>
<evidence type="ECO:0000313" key="7">
    <source>
        <dbReference type="EMBL" id="WOL03412.1"/>
    </source>
</evidence>
<feature type="region of interest" description="Disordered" evidence="5">
    <location>
        <begin position="333"/>
        <end position="362"/>
    </location>
</feature>
<keyword evidence="1 4" id="KW-0479">Metal-binding</keyword>
<feature type="region of interest" description="Disordered" evidence="5">
    <location>
        <begin position="679"/>
        <end position="719"/>
    </location>
</feature>
<feature type="region of interest" description="Disordered" evidence="5">
    <location>
        <begin position="446"/>
        <end position="483"/>
    </location>
</feature>
<dbReference type="EMBL" id="CP136893">
    <property type="protein sequence ID" value="WOL03412.1"/>
    <property type="molecule type" value="Genomic_DNA"/>
</dbReference>
<dbReference type="AlphaFoldDB" id="A0AAQ3K788"/>
<evidence type="ECO:0000256" key="4">
    <source>
        <dbReference type="PROSITE-ProRule" id="PRU00723"/>
    </source>
</evidence>
<dbReference type="Gene3D" id="2.30.30.1190">
    <property type="match status" value="1"/>
</dbReference>
<feature type="domain" description="C3H1-type" evidence="6">
    <location>
        <begin position="426"/>
        <end position="453"/>
    </location>
</feature>
<feature type="compositionally biased region" description="Polar residues" evidence="5">
    <location>
        <begin position="679"/>
        <end position="710"/>
    </location>
</feature>
<dbReference type="PROSITE" id="PS50103">
    <property type="entry name" value="ZF_C3H1"/>
    <property type="match status" value="3"/>
</dbReference>
<feature type="zinc finger region" description="C3H1-type" evidence="4">
    <location>
        <begin position="426"/>
        <end position="453"/>
    </location>
</feature>
<dbReference type="PANTHER" id="PTHR36886">
    <property type="entry name" value="PROTEIN FRIGIDA-ESSENTIAL 1"/>
    <property type="match status" value="1"/>
</dbReference>
<dbReference type="PANTHER" id="PTHR36886:SF8">
    <property type="entry name" value="ZINC FINGER CCCH DOMAIN-CONTAINING PROTEIN 38"/>
    <property type="match status" value="1"/>
</dbReference>
<feature type="compositionally biased region" description="Basic and acidic residues" evidence="5">
    <location>
        <begin position="349"/>
        <end position="362"/>
    </location>
</feature>
<feature type="domain" description="C3H1-type" evidence="6">
    <location>
        <begin position="365"/>
        <end position="392"/>
    </location>
</feature>
<feature type="compositionally biased region" description="Polar residues" evidence="5">
    <location>
        <begin position="446"/>
        <end position="455"/>
    </location>
</feature>
<feature type="domain" description="C3H1-type" evidence="6">
    <location>
        <begin position="277"/>
        <end position="299"/>
    </location>
</feature>
<dbReference type="SUPFAM" id="SSF90229">
    <property type="entry name" value="CCCH zinc finger"/>
    <property type="match status" value="2"/>
</dbReference>
<accession>A0AAQ3K788</accession>
<feature type="compositionally biased region" description="Polar residues" evidence="5">
    <location>
        <begin position="832"/>
        <end position="844"/>
    </location>
</feature>
<dbReference type="GO" id="GO:0008270">
    <property type="term" value="F:zinc ion binding"/>
    <property type="evidence" value="ECO:0007669"/>
    <property type="project" value="UniProtKB-KW"/>
</dbReference>
<feature type="compositionally biased region" description="Polar residues" evidence="5">
    <location>
        <begin position="870"/>
        <end position="879"/>
    </location>
</feature>
<feature type="compositionally biased region" description="Polar residues" evidence="5">
    <location>
        <begin position="471"/>
        <end position="483"/>
    </location>
</feature>
<feature type="compositionally biased region" description="Basic and acidic residues" evidence="5">
    <location>
        <begin position="169"/>
        <end position="181"/>
    </location>
</feature>